<keyword evidence="1" id="KW-1133">Transmembrane helix</keyword>
<evidence type="ECO:0000313" key="2">
    <source>
        <dbReference type="EMBL" id="CAE0448110.1"/>
    </source>
</evidence>
<feature type="transmembrane region" description="Helical" evidence="1">
    <location>
        <begin position="89"/>
        <end position="105"/>
    </location>
</feature>
<protein>
    <submittedName>
        <fullName evidence="2">Uncharacterized protein</fullName>
    </submittedName>
</protein>
<feature type="transmembrane region" description="Helical" evidence="1">
    <location>
        <begin position="67"/>
        <end position="83"/>
    </location>
</feature>
<dbReference type="EMBL" id="HBIN01023468">
    <property type="protein sequence ID" value="CAE0448110.1"/>
    <property type="molecule type" value="Transcribed_RNA"/>
</dbReference>
<dbReference type="AlphaFoldDB" id="A0A7S3V2N0"/>
<keyword evidence="1" id="KW-0472">Membrane</keyword>
<gene>
    <name evidence="2" type="ORF">ASTO00021_LOCUS18074</name>
</gene>
<proteinExistence type="predicted"/>
<organism evidence="2">
    <name type="scientific">Aplanochytrium stocchinoi</name>
    <dbReference type="NCBI Taxonomy" id="215587"/>
    <lineage>
        <taxon>Eukaryota</taxon>
        <taxon>Sar</taxon>
        <taxon>Stramenopiles</taxon>
        <taxon>Bigyra</taxon>
        <taxon>Labyrinthulomycetes</taxon>
        <taxon>Thraustochytrida</taxon>
        <taxon>Thraustochytriidae</taxon>
        <taxon>Aplanochytrium</taxon>
    </lineage>
</organism>
<name>A0A7S3V2N0_9STRA</name>
<accession>A0A7S3V2N0</accession>
<reference evidence="2" key="1">
    <citation type="submission" date="2021-01" db="EMBL/GenBank/DDBJ databases">
        <authorList>
            <person name="Corre E."/>
            <person name="Pelletier E."/>
            <person name="Niang G."/>
            <person name="Scheremetjew M."/>
            <person name="Finn R."/>
            <person name="Kale V."/>
            <person name="Holt S."/>
            <person name="Cochrane G."/>
            <person name="Meng A."/>
            <person name="Brown T."/>
            <person name="Cohen L."/>
        </authorList>
    </citation>
    <scope>NUCLEOTIDE SEQUENCE</scope>
    <source>
        <strain evidence="2">GSBS06</strain>
    </source>
</reference>
<sequence>MFSWQQRGDDTGGLMVVDAFEVSEADAAAFERAQTEASRRGPREREWFAVATEYVKVDRYNCGKEDTFGFVLLVIGLGGFGLVAIEPLLAFPSFMVLYGAFYTLVMRRFADGKFNWCCSCVFFCLSCNTTATNEGEEAQEQIEERAGADDNLNDVAVVVQTEGEGAEADPLDRSLVVDQAGASL</sequence>
<evidence type="ECO:0000256" key="1">
    <source>
        <dbReference type="SAM" id="Phobius"/>
    </source>
</evidence>
<keyword evidence="1" id="KW-0812">Transmembrane</keyword>